<dbReference type="RefSeq" id="WP_073090710.1">
    <property type="nucleotide sequence ID" value="NZ_FRBC01000018.1"/>
</dbReference>
<dbReference type="OrthoDB" id="9794628at2"/>
<dbReference type="Gene3D" id="3.40.50.150">
    <property type="entry name" value="Vaccinia Virus protein VP39"/>
    <property type="match status" value="1"/>
</dbReference>
<dbReference type="InterPro" id="IPR036513">
    <property type="entry name" value="STAS_dom_sf"/>
</dbReference>
<evidence type="ECO:0000313" key="2">
    <source>
        <dbReference type="EMBL" id="SHK80938.1"/>
    </source>
</evidence>
<organism evidence="2 3">
    <name type="scientific">Selenomonas ruminantium</name>
    <dbReference type="NCBI Taxonomy" id="971"/>
    <lineage>
        <taxon>Bacteria</taxon>
        <taxon>Bacillati</taxon>
        <taxon>Bacillota</taxon>
        <taxon>Negativicutes</taxon>
        <taxon>Selenomonadales</taxon>
        <taxon>Selenomonadaceae</taxon>
        <taxon>Selenomonas</taxon>
    </lineage>
</organism>
<dbReference type="CDD" id="cd07043">
    <property type="entry name" value="STAS_anti-anti-sigma_factors"/>
    <property type="match status" value="1"/>
</dbReference>
<proteinExistence type="predicted"/>
<dbReference type="InterPro" id="IPR002645">
    <property type="entry name" value="STAS_dom"/>
</dbReference>
<dbReference type="PROSITE" id="PS50801">
    <property type="entry name" value="STAS"/>
    <property type="match status" value="1"/>
</dbReference>
<sequence>MSVRSIEARVNPVYLTAKTAVCLMVQAGIPEADKIVHALALENNALLQNMTDAETILGNALVVEAKYRTMCRLIEASGYQTCVDLPCGYTPKAIYMVEHNRNFVGLDLPIVVGEAGPIIRQLAGSAENVSFHGVDATNYTSLKKALQGCVGPLCISTEGMMMYFSDDEVDNVIANIQCLLREHGGCWITPDPEYALQFCGTFRAVFGEESLAKLMATKDEAQGQSAVAALGNAFIIEPTDIQNSQARAETLLAKHSLKVEKVNLGEHMPELSVYKQFAPEQIVRFKEAMHHCHYWVITLDEAKEIQTDRPREEQPFELQYTVKKGILHLALHGRLDTISAPKLLLAWEEANADGSIEGVRIDCAQLEYISSAGIRLLLEMQENCSRHIVFSGASVKVKEILQQKGFGDVI</sequence>
<name>A0A1M6VHI7_SELRU</name>
<dbReference type="SUPFAM" id="SSF52091">
    <property type="entry name" value="SpoIIaa-like"/>
    <property type="match status" value="1"/>
</dbReference>
<protein>
    <submittedName>
        <fullName evidence="2">Anti-anti-sigma factor</fullName>
    </submittedName>
</protein>
<feature type="domain" description="STAS" evidence="1">
    <location>
        <begin position="316"/>
        <end position="410"/>
    </location>
</feature>
<dbReference type="EMBL" id="FRBC01000018">
    <property type="protein sequence ID" value="SHK80938.1"/>
    <property type="molecule type" value="Genomic_DNA"/>
</dbReference>
<dbReference type="SUPFAM" id="SSF53335">
    <property type="entry name" value="S-adenosyl-L-methionine-dependent methyltransferases"/>
    <property type="match status" value="1"/>
</dbReference>
<dbReference type="AlphaFoldDB" id="A0A1M6VHI7"/>
<dbReference type="InterPro" id="IPR058548">
    <property type="entry name" value="MlaB-like_STAS"/>
</dbReference>
<reference evidence="2 3" key="1">
    <citation type="submission" date="2016-11" db="EMBL/GenBank/DDBJ databases">
        <authorList>
            <person name="Jaros S."/>
            <person name="Januszkiewicz K."/>
            <person name="Wedrychowicz H."/>
        </authorList>
    </citation>
    <scope>NUCLEOTIDE SEQUENCE [LARGE SCALE GENOMIC DNA]</scope>
    <source>
        <strain evidence="2 3">HD4</strain>
    </source>
</reference>
<accession>A0A1M6VHI7</accession>
<gene>
    <name evidence="2" type="ORF">SAMN05216582_11873</name>
</gene>
<evidence type="ECO:0000259" key="1">
    <source>
        <dbReference type="PROSITE" id="PS50801"/>
    </source>
</evidence>
<dbReference type="Proteomes" id="UP000184263">
    <property type="component" value="Unassembled WGS sequence"/>
</dbReference>
<dbReference type="Gene3D" id="3.30.750.24">
    <property type="entry name" value="STAS domain"/>
    <property type="match status" value="1"/>
</dbReference>
<dbReference type="InterPro" id="IPR029063">
    <property type="entry name" value="SAM-dependent_MTases_sf"/>
</dbReference>
<dbReference type="Pfam" id="PF13466">
    <property type="entry name" value="STAS_2"/>
    <property type="match status" value="1"/>
</dbReference>
<evidence type="ECO:0000313" key="3">
    <source>
        <dbReference type="Proteomes" id="UP000184263"/>
    </source>
</evidence>